<sequence length="348" mass="38946">MKRVLFSLLIVAVLAGCRKPQNGTDAPGQNDNVPVSALVKSIEVTSGGEPMYVFGFTYDGESRVSRIDWTIPGTEDIVLPVEISYLNGKVSITERVSDQLQYKYDVDLDAQGRVSVLSESEYGRKMDVSYDDKGYMDEIKVSESWNGKEYSLGFKYSDDNLSRIDIKESEADDYVDFYYSGYANNLNIDMNWLLTFERGIFQDLESGLPWFGVIGLTGSRDRNFAAPGFRYNPVPATVSPAVEDTYVPEARLGKTVEVEYSTTVLEYDDENFRCDVSLNENGTLRSITASVPQYTLTFRCTGTLEASRFDKEEGGVKYYYATVKVTDAEQIKKEAAGTSVYSASVTYF</sequence>
<dbReference type="EMBL" id="JADIMK010000008">
    <property type="protein sequence ID" value="MBO8454929.1"/>
    <property type="molecule type" value="Genomic_DNA"/>
</dbReference>
<dbReference type="PROSITE" id="PS51257">
    <property type="entry name" value="PROKAR_LIPOPROTEIN"/>
    <property type="match status" value="1"/>
</dbReference>
<comment type="caution">
    <text evidence="1">The sequence shown here is derived from an EMBL/GenBank/DDBJ whole genome shotgun (WGS) entry which is preliminary data.</text>
</comment>
<dbReference type="AlphaFoldDB" id="A0A9D9HJE5"/>
<name>A0A9D9HJE5_9BACT</name>
<reference evidence="1" key="1">
    <citation type="submission" date="2020-10" db="EMBL/GenBank/DDBJ databases">
        <authorList>
            <person name="Gilroy R."/>
        </authorList>
    </citation>
    <scope>NUCLEOTIDE SEQUENCE</scope>
    <source>
        <strain evidence="1">B1-3475</strain>
    </source>
</reference>
<proteinExistence type="predicted"/>
<dbReference type="Proteomes" id="UP000823617">
    <property type="component" value="Unassembled WGS sequence"/>
</dbReference>
<evidence type="ECO:0000313" key="1">
    <source>
        <dbReference type="EMBL" id="MBO8454929.1"/>
    </source>
</evidence>
<organism evidence="1 2">
    <name type="scientific">Candidatus Cryptobacteroides intestinigallinarum</name>
    <dbReference type="NCBI Taxonomy" id="2840767"/>
    <lineage>
        <taxon>Bacteria</taxon>
        <taxon>Pseudomonadati</taxon>
        <taxon>Bacteroidota</taxon>
        <taxon>Bacteroidia</taxon>
        <taxon>Bacteroidales</taxon>
        <taxon>Candidatus Cryptobacteroides</taxon>
    </lineage>
</organism>
<protein>
    <recommendedName>
        <fullName evidence="3">DUF4595 domain-containing protein</fullName>
    </recommendedName>
</protein>
<dbReference type="Gene3D" id="2.40.160.190">
    <property type="match status" value="1"/>
</dbReference>
<evidence type="ECO:0008006" key="3">
    <source>
        <dbReference type="Google" id="ProtNLM"/>
    </source>
</evidence>
<gene>
    <name evidence="1" type="ORF">IAC08_00805</name>
</gene>
<evidence type="ECO:0000313" key="2">
    <source>
        <dbReference type="Proteomes" id="UP000823617"/>
    </source>
</evidence>
<accession>A0A9D9HJE5</accession>
<reference evidence="1" key="2">
    <citation type="journal article" date="2021" name="PeerJ">
        <title>Extensive microbial diversity within the chicken gut microbiome revealed by metagenomics and culture.</title>
        <authorList>
            <person name="Gilroy R."/>
            <person name="Ravi A."/>
            <person name="Getino M."/>
            <person name="Pursley I."/>
            <person name="Horton D.L."/>
            <person name="Alikhan N.F."/>
            <person name="Baker D."/>
            <person name="Gharbi K."/>
            <person name="Hall N."/>
            <person name="Watson M."/>
            <person name="Adriaenssens E.M."/>
            <person name="Foster-Nyarko E."/>
            <person name="Jarju S."/>
            <person name="Secka A."/>
            <person name="Antonio M."/>
            <person name="Oren A."/>
            <person name="Chaudhuri R.R."/>
            <person name="La Ragione R."/>
            <person name="Hildebrand F."/>
            <person name="Pallen M.J."/>
        </authorList>
    </citation>
    <scope>NUCLEOTIDE SEQUENCE</scope>
    <source>
        <strain evidence="1">B1-3475</strain>
    </source>
</reference>